<proteinExistence type="predicted"/>
<name>A0A1C3H5S9_9GAMM</name>
<gene>
    <name evidence="1" type="ORF">CHUV0807_1920</name>
</gene>
<dbReference type="Proteomes" id="UP000190837">
    <property type="component" value="Unassembled WGS sequence"/>
</dbReference>
<protein>
    <submittedName>
        <fullName evidence="1">Uncharacterized protein</fullName>
    </submittedName>
</protein>
<accession>A0A1C3H5S9</accession>
<evidence type="ECO:0000313" key="1">
    <source>
        <dbReference type="EMBL" id="SAM68415.1"/>
    </source>
</evidence>
<dbReference type="AlphaFoldDB" id="A0A1C3H5S9"/>
<sequence>MVSNWKYDEWLKLGYQYHAPEDYISMEIYPEDIEIFSTILSLNTIEYKGRIIKINPDSTEEETKKKFDKQTIEFGIDAAEGLMNLAVLPFIFFHTSEKTSSETFMNIIRLIKNNWEYCLEKKYPDKTFEFVICEDEYEPSITFYVKRETS</sequence>
<organism evidence="1 2">
    <name type="scientific">Cardiobacterium hominis</name>
    <dbReference type="NCBI Taxonomy" id="2718"/>
    <lineage>
        <taxon>Bacteria</taxon>
        <taxon>Pseudomonadati</taxon>
        <taxon>Pseudomonadota</taxon>
        <taxon>Gammaproteobacteria</taxon>
        <taxon>Cardiobacteriales</taxon>
        <taxon>Cardiobacteriaceae</taxon>
        <taxon>Cardiobacterium</taxon>
    </lineage>
</organism>
<reference evidence="2" key="1">
    <citation type="submission" date="2016-04" db="EMBL/GenBank/DDBJ databases">
        <authorList>
            <person name="Tagini F."/>
        </authorList>
    </citation>
    <scope>NUCLEOTIDE SEQUENCE [LARGE SCALE GENOMIC DNA]</scope>
    <source>
        <strain evidence="2">CHUV0807</strain>
    </source>
</reference>
<dbReference type="RefSeq" id="WP_079541528.1">
    <property type="nucleotide sequence ID" value="NZ_CALFOW010000174.1"/>
</dbReference>
<evidence type="ECO:0000313" key="2">
    <source>
        <dbReference type="Proteomes" id="UP000190837"/>
    </source>
</evidence>
<dbReference type="EMBL" id="FKLO01000065">
    <property type="protein sequence ID" value="SAM68415.1"/>
    <property type="molecule type" value="Genomic_DNA"/>
</dbReference>